<protein>
    <recommendedName>
        <fullName evidence="4">Neuropeptide</fullName>
    </recommendedName>
</protein>
<proteinExistence type="predicted"/>
<dbReference type="Proteomes" id="UP001152798">
    <property type="component" value="Chromosome 3"/>
</dbReference>
<reference evidence="2" key="1">
    <citation type="submission" date="2022-01" db="EMBL/GenBank/DDBJ databases">
        <authorList>
            <person name="King R."/>
        </authorList>
    </citation>
    <scope>NUCLEOTIDE SEQUENCE</scope>
</reference>
<dbReference type="EMBL" id="OV725079">
    <property type="protein sequence ID" value="CAH1397441.1"/>
    <property type="molecule type" value="Genomic_DNA"/>
</dbReference>
<organism evidence="2 3">
    <name type="scientific">Nezara viridula</name>
    <name type="common">Southern green stink bug</name>
    <name type="synonym">Cimex viridulus</name>
    <dbReference type="NCBI Taxonomy" id="85310"/>
    <lineage>
        <taxon>Eukaryota</taxon>
        <taxon>Metazoa</taxon>
        <taxon>Ecdysozoa</taxon>
        <taxon>Arthropoda</taxon>
        <taxon>Hexapoda</taxon>
        <taxon>Insecta</taxon>
        <taxon>Pterygota</taxon>
        <taxon>Neoptera</taxon>
        <taxon>Paraneoptera</taxon>
        <taxon>Hemiptera</taxon>
        <taxon>Heteroptera</taxon>
        <taxon>Panheteroptera</taxon>
        <taxon>Pentatomomorpha</taxon>
        <taxon>Pentatomoidea</taxon>
        <taxon>Pentatomidae</taxon>
        <taxon>Pentatominae</taxon>
        <taxon>Nezara</taxon>
    </lineage>
</organism>
<dbReference type="OrthoDB" id="10452441at2759"/>
<gene>
    <name evidence="2" type="ORF">NEZAVI_LOCUS7263</name>
</gene>
<keyword evidence="3" id="KW-1185">Reference proteome</keyword>
<evidence type="ECO:0008006" key="4">
    <source>
        <dbReference type="Google" id="ProtNLM"/>
    </source>
</evidence>
<evidence type="ECO:0000313" key="3">
    <source>
        <dbReference type="Proteomes" id="UP001152798"/>
    </source>
</evidence>
<feature type="chain" id="PRO_5040481446" description="Neuropeptide" evidence="1">
    <location>
        <begin position="17"/>
        <end position="67"/>
    </location>
</feature>
<dbReference type="AlphaFoldDB" id="A0A9P0H8N1"/>
<accession>A0A9P0H8N1</accession>
<sequence length="67" mass="7242">MWPMLVVLASAAVSAAVFTNQFAVRIPSGDPASLAAKHGFLYLGQDFLIELRYHKPGSTLTDPTVRP</sequence>
<evidence type="ECO:0000256" key="1">
    <source>
        <dbReference type="SAM" id="SignalP"/>
    </source>
</evidence>
<keyword evidence="1" id="KW-0732">Signal</keyword>
<feature type="signal peptide" evidence="1">
    <location>
        <begin position="1"/>
        <end position="16"/>
    </location>
</feature>
<name>A0A9P0H8N1_NEZVI</name>
<evidence type="ECO:0000313" key="2">
    <source>
        <dbReference type="EMBL" id="CAH1397441.1"/>
    </source>
</evidence>